<gene>
    <name evidence="2" type="ORF">CLAFUR5_09592</name>
</gene>
<organism evidence="2 3">
    <name type="scientific">Passalora fulva</name>
    <name type="common">Tomato leaf mold</name>
    <name type="synonym">Cladosporium fulvum</name>
    <dbReference type="NCBI Taxonomy" id="5499"/>
    <lineage>
        <taxon>Eukaryota</taxon>
        <taxon>Fungi</taxon>
        <taxon>Dikarya</taxon>
        <taxon>Ascomycota</taxon>
        <taxon>Pezizomycotina</taxon>
        <taxon>Dothideomycetes</taxon>
        <taxon>Dothideomycetidae</taxon>
        <taxon>Mycosphaerellales</taxon>
        <taxon>Mycosphaerellaceae</taxon>
        <taxon>Fulvia</taxon>
    </lineage>
</organism>
<keyword evidence="3" id="KW-1185">Reference proteome</keyword>
<sequence>MVKKFLNFLFILKWLGLPCKKPQRSSVSSRTGLLGLPPELRNRIYRFVLVVSDKYDNLRVDNSNHMESGLLSSCLQIRIEAKKIFLHENKFATVVQDYKLQVPLRSSSHWINQTAFGVVYYGGSNWSNLKDWIQLHLAHEVGHPATAPFGQPVHSASSVAKNAFTIARAMKGTSASWEEIEIVLEAYKEGIDGSHGSKPFWT</sequence>
<dbReference type="KEGG" id="ffu:CLAFUR5_09592"/>
<dbReference type="OrthoDB" id="2951834at2759"/>
<evidence type="ECO:0000256" key="1">
    <source>
        <dbReference type="SAM" id="SignalP"/>
    </source>
</evidence>
<accession>A0A9Q8PFW2</accession>
<evidence type="ECO:0000313" key="3">
    <source>
        <dbReference type="Proteomes" id="UP000756132"/>
    </source>
</evidence>
<protein>
    <submittedName>
        <fullName evidence="2">Uncharacterized protein</fullName>
    </submittedName>
</protein>
<reference evidence="2" key="2">
    <citation type="journal article" date="2022" name="Microb. Genom.">
        <title>A chromosome-scale genome assembly of the tomato pathogen Cladosporium fulvum reveals a compartmentalized genome architecture and the presence of a dispensable chromosome.</title>
        <authorList>
            <person name="Zaccaron A.Z."/>
            <person name="Chen L.H."/>
            <person name="Samaras A."/>
            <person name="Stergiopoulos I."/>
        </authorList>
    </citation>
    <scope>NUCLEOTIDE SEQUENCE</scope>
    <source>
        <strain evidence="2">Race5_Kim</strain>
    </source>
</reference>
<keyword evidence="1" id="KW-0732">Signal</keyword>
<reference evidence="2" key="1">
    <citation type="submission" date="2021-12" db="EMBL/GenBank/DDBJ databases">
        <authorList>
            <person name="Zaccaron A."/>
            <person name="Stergiopoulos I."/>
        </authorList>
    </citation>
    <scope>NUCLEOTIDE SEQUENCE</scope>
    <source>
        <strain evidence="2">Race5_Kim</strain>
    </source>
</reference>
<dbReference type="GeneID" id="71989470"/>
<dbReference type="EMBL" id="CP090171">
    <property type="protein sequence ID" value="UJO21665.1"/>
    <property type="molecule type" value="Genomic_DNA"/>
</dbReference>
<dbReference type="AlphaFoldDB" id="A0A9Q8PFW2"/>
<feature type="chain" id="PRO_5040272732" evidence="1">
    <location>
        <begin position="17"/>
        <end position="202"/>
    </location>
</feature>
<dbReference type="RefSeq" id="XP_047766031.1">
    <property type="nucleotide sequence ID" value="XM_047908740.1"/>
</dbReference>
<proteinExistence type="predicted"/>
<evidence type="ECO:0000313" key="2">
    <source>
        <dbReference type="EMBL" id="UJO21665.1"/>
    </source>
</evidence>
<name>A0A9Q8PFW2_PASFU</name>
<dbReference type="Proteomes" id="UP000756132">
    <property type="component" value="Chromosome 9"/>
</dbReference>
<feature type="signal peptide" evidence="1">
    <location>
        <begin position="1"/>
        <end position="16"/>
    </location>
</feature>